<dbReference type="AlphaFoldDB" id="F9F899"/>
<comment type="caution">
    <text evidence="1">The sequence shown here is derived from an EMBL/GenBank/DDBJ whole genome shotgun (WGS) entry which is preliminary data.</text>
</comment>
<reference evidence="1" key="1">
    <citation type="journal article" date="2012" name="Mol. Plant Microbe Interact.">
        <title>A highly conserved effector in Fusarium oxysporum is required for full virulence on Arabidopsis.</title>
        <authorList>
            <person name="Thatcher L.F."/>
            <person name="Gardiner D.M."/>
            <person name="Kazan K."/>
            <person name="Manners J."/>
        </authorList>
    </citation>
    <scope>NUCLEOTIDE SEQUENCE [LARGE SCALE GENOMIC DNA]</scope>
    <source>
        <strain evidence="1">Fo5176</strain>
    </source>
</reference>
<evidence type="ECO:0000313" key="1">
    <source>
        <dbReference type="EMBL" id="EGU86862.1"/>
    </source>
</evidence>
<gene>
    <name evidence="1" type="ORF">FOXB_02624</name>
</gene>
<name>F9F899_FUSOF</name>
<protein>
    <submittedName>
        <fullName evidence="1">Uncharacterized protein</fullName>
    </submittedName>
</protein>
<accession>F9F899</accession>
<proteinExistence type="predicted"/>
<sequence>MGNMYGRGIYEISKLTYVRVLRCDESLESLTCSLAGPNLLPVTYFKGHSFADPCGTLKSSTALPQLALFSYKGSRLKLKAA</sequence>
<dbReference type="EMBL" id="AFQF01000784">
    <property type="protein sequence ID" value="EGU86862.1"/>
    <property type="molecule type" value="Genomic_DNA"/>
</dbReference>
<organism evidence="1">
    <name type="scientific">Fusarium oxysporum (strain Fo5176)</name>
    <name type="common">Fusarium vascular wilt</name>
    <dbReference type="NCBI Taxonomy" id="660025"/>
    <lineage>
        <taxon>Eukaryota</taxon>
        <taxon>Fungi</taxon>
        <taxon>Dikarya</taxon>
        <taxon>Ascomycota</taxon>
        <taxon>Pezizomycotina</taxon>
        <taxon>Sordariomycetes</taxon>
        <taxon>Hypocreomycetidae</taxon>
        <taxon>Hypocreales</taxon>
        <taxon>Nectriaceae</taxon>
        <taxon>Fusarium</taxon>
        <taxon>Fusarium oxysporum species complex</taxon>
    </lineage>
</organism>